<dbReference type="STRING" id="84022.CACET_c05360"/>
<dbReference type="Pfam" id="PF13476">
    <property type="entry name" value="AAA_23"/>
    <property type="match status" value="1"/>
</dbReference>
<dbReference type="InterPro" id="IPR027417">
    <property type="entry name" value="P-loop_NTPase"/>
</dbReference>
<protein>
    <recommendedName>
        <fullName evidence="3">Nuclease SbcCD subunit C</fullName>
    </recommendedName>
</protein>
<sequence length="1046" mass="120780">MRPIQLTMSAFGPYAEVESIDFTRLNGKNIFLITGPTGAGKTTIFDGIAYAIYGKTSGSDRDQEHIRSDFANEDTLTYVELTFQLHGKKYYIKRIPKQYKKKTRGEGYTEQKSDAELKIIEDNKIYTGVLEVDHKIKEIIGLTYEQFRQIVMIPQGEFRELLLAGSKERQEIFRKIFGTNIFKEIQIQLYERAKKIASEVTRLTEERRTNIKNIYVGECEELSQLISTETINVSLLEETLTNQIQRDKEEEKKLTKEIEGLEEACTALHKKINEALKNNEKFQRKLEIEQEKMKLQEKEGVIRLYIEKVSKGRKALNLKGLEDSYLNNIDKVEKRKGEIENLYIVLKEAEKTLENAEKILMEEESKQEQRQTLMNQAIIYKGYTDKVKVYEEKQGHYAALQSSLETSLSNVNRKKQDVEMIKSKIKSLHLEAEGIRKATKDAGVLVRDLEKKEALQKKLKQFQPLLQELDRIRKQCNKQIEEKNQMKKRYEDQKAKLQEMQHKFYKGYAGLLAKDLKEEDSCPVCGSHHHPNPAKMIEDVPTQEMLQKEEEKLKILEENYRISYEEFQRLMGSGTAQKRQVEDQKVEIQEIIEVDISAFEKEALTGFIKEKLKLLSKEIDALRQRCEALEEQQNRQEELIIEAEQKTETLAKEEKQLETILEQYTKVYGEVQKETTTIETLEKELPEEIRTQKKLQDKITTIVSEYNLMEKALHDAKEQFLKNKERNTSLLKEKVIKEEDLKEIKMECGQLQKKLKEEIIALGFEDEEAYRIAKLAEDQIETLEKEIKTYDGNVKSNEDRYKEIIEGLKDLKVVDINVIEDELGKKTEEKSSLTTKSTEVFARIKHNTDISINIKKINEAIKKEEKNYSIIGELAKVAKGDNSEKITFESYVLAAYFDDIIEAANIRLGKMTGNRYEMSRIKEKSKGNAQSGLEIEVFDNYTGKSRHIKSLSGGEKFEASLSLALGLADVVQSYAGGISLETMFIDEGFGTLDTKSLDNAIECLLELQSSGRLVGIISHVQELKDRIATRLEIQQEIGGSKTKFIV</sequence>
<proteinExistence type="inferred from homology"/>
<dbReference type="Proteomes" id="UP000035704">
    <property type="component" value="Chromosome"/>
</dbReference>
<keyword evidence="4" id="KW-0540">Nuclease</keyword>
<gene>
    <name evidence="4" type="primary">sbcC</name>
    <name evidence="4" type="ORF">CACET_c05360</name>
</gene>
<dbReference type="PANTHER" id="PTHR32114:SF2">
    <property type="entry name" value="ABC TRANSPORTER ABCH.3"/>
    <property type="match status" value="1"/>
</dbReference>
<reference evidence="4 5" key="1">
    <citation type="submission" date="2014-10" db="EMBL/GenBank/DDBJ databases">
        <title>Genome sequence of Clostridium aceticum DSM 1496.</title>
        <authorList>
            <person name="Poehlein A."/>
            <person name="Schiel-Bengelsdorf B."/>
            <person name="Gottschalk G."/>
            <person name="Duerre P."/>
            <person name="Daniel R."/>
        </authorList>
    </citation>
    <scope>NUCLEOTIDE SEQUENCE [LARGE SCALE GENOMIC DNA]</scope>
    <source>
        <strain evidence="4 5">DSM 1496</strain>
    </source>
</reference>
<dbReference type="EMBL" id="CP009687">
    <property type="protein sequence ID" value="AKL94046.1"/>
    <property type="molecule type" value="Genomic_DNA"/>
</dbReference>
<dbReference type="PANTHER" id="PTHR32114">
    <property type="entry name" value="ABC TRANSPORTER ABCH.3"/>
    <property type="match status" value="1"/>
</dbReference>
<dbReference type="Gene3D" id="3.40.50.300">
    <property type="entry name" value="P-loop containing nucleotide triphosphate hydrolases"/>
    <property type="match status" value="2"/>
</dbReference>
<dbReference type="GO" id="GO:0004527">
    <property type="term" value="F:exonuclease activity"/>
    <property type="evidence" value="ECO:0007669"/>
    <property type="project" value="UniProtKB-KW"/>
</dbReference>
<dbReference type="AlphaFoldDB" id="A0A0D8IES5"/>
<evidence type="ECO:0000313" key="5">
    <source>
        <dbReference type="Proteomes" id="UP000035704"/>
    </source>
</evidence>
<comment type="subunit">
    <text evidence="2">Heterodimer of SbcC and SbcD.</text>
</comment>
<dbReference type="InterPro" id="IPR038729">
    <property type="entry name" value="Rad50/SbcC_AAA"/>
</dbReference>
<keyword evidence="4" id="KW-0378">Hydrolase</keyword>
<dbReference type="PATRIC" id="fig|84022.5.peg.1553"/>
<dbReference type="SUPFAM" id="SSF52540">
    <property type="entry name" value="P-loop containing nucleoside triphosphate hydrolases"/>
    <property type="match status" value="1"/>
</dbReference>
<dbReference type="GO" id="GO:0006302">
    <property type="term" value="P:double-strand break repair"/>
    <property type="evidence" value="ECO:0007669"/>
    <property type="project" value="InterPro"/>
</dbReference>
<evidence type="ECO:0000256" key="3">
    <source>
        <dbReference type="ARBA" id="ARBA00013368"/>
    </source>
</evidence>
<keyword evidence="4" id="KW-0269">Exonuclease</keyword>
<evidence type="ECO:0000256" key="1">
    <source>
        <dbReference type="ARBA" id="ARBA00006930"/>
    </source>
</evidence>
<keyword evidence="5" id="KW-1185">Reference proteome</keyword>
<dbReference type="GO" id="GO:0016887">
    <property type="term" value="F:ATP hydrolysis activity"/>
    <property type="evidence" value="ECO:0007669"/>
    <property type="project" value="InterPro"/>
</dbReference>
<dbReference type="OrthoDB" id="9795626at2"/>
<accession>A0A0D8IES5</accession>
<evidence type="ECO:0000256" key="2">
    <source>
        <dbReference type="ARBA" id="ARBA00011322"/>
    </source>
</evidence>
<evidence type="ECO:0000313" key="4">
    <source>
        <dbReference type="EMBL" id="AKL94046.1"/>
    </source>
</evidence>
<dbReference type="KEGG" id="cace:CACET_c05360"/>
<organism evidence="4 5">
    <name type="scientific">Clostridium aceticum</name>
    <dbReference type="NCBI Taxonomy" id="84022"/>
    <lineage>
        <taxon>Bacteria</taxon>
        <taxon>Bacillati</taxon>
        <taxon>Bacillota</taxon>
        <taxon>Clostridia</taxon>
        <taxon>Eubacteriales</taxon>
        <taxon>Clostridiaceae</taxon>
        <taxon>Clostridium</taxon>
    </lineage>
</organism>
<dbReference type="Pfam" id="PF13558">
    <property type="entry name" value="SbcC_Walker_B"/>
    <property type="match status" value="1"/>
</dbReference>
<comment type="similarity">
    <text evidence="1">Belongs to the SMC family. SbcC subfamily.</text>
</comment>
<name>A0A0D8IES5_9CLOT</name>
<dbReference type="RefSeq" id="WP_044823097.1">
    <property type="nucleotide sequence ID" value="NZ_CP009687.1"/>
</dbReference>